<name>A0A0C9XKE1_9AGAR</name>
<organism evidence="2 3">
    <name type="scientific">Laccaria amethystina LaAM-08-1</name>
    <dbReference type="NCBI Taxonomy" id="1095629"/>
    <lineage>
        <taxon>Eukaryota</taxon>
        <taxon>Fungi</taxon>
        <taxon>Dikarya</taxon>
        <taxon>Basidiomycota</taxon>
        <taxon>Agaricomycotina</taxon>
        <taxon>Agaricomycetes</taxon>
        <taxon>Agaricomycetidae</taxon>
        <taxon>Agaricales</taxon>
        <taxon>Agaricineae</taxon>
        <taxon>Hydnangiaceae</taxon>
        <taxon>Laccaria</taxon>
    </lineage>
</organism>
<proteinExistence type="predicted"/>
<reference evidence="2 3" key="1">
    <citation type="submission" date="2014-04" db="EMBL/GenBank/DDBJ databases">
        <authorList>
            <consortium name="DOE Joint Genome Institute"/>
            <person name="Kuo A."/>
            <person name="Kohler A."/>
            <person name="Nagy L.G."/>
            <person name="Floudas D."/>
            <person name="Copeland A."/>
            <person name="Barry K.W."/>
            <person name="Cichocki N."/>
            <person name="Veneault-Fourrey C."/>
            <person name="LaButti K."/>
            <person name="Lindquist E.A."/>
            <person name="Lipzen A."/>
            <person name="Lundell T."/>
            <person name="Morin E."/>
            <person name="Murat C."/>
            <person name="Sun H."/>
            <person name="Tunlid A."/>
            <person name="Henrissat B."/>
            <person name="Grigoriev I.V."/>
            <person name="Hibbett D.S."/>
            <person name="Martin F."/>
            <person name="Nordberg H.P."/>
            <person name="Cantor M.N."/>
            <person name="Hua S.X."/>
        </authorList>
    </citation>
    <scope>NUCLEOTIDE SEQUENCE [LARGE SCALE GENOMIC DNA]</scope>
    <source>
        <strain evidence="2 3">LaAM-08-1</strain>
    </source>
</reference>
<evidence type="ECO:0000256" key="1">
    <source>
        <dbReference type="SAM" id="MobiDB-lite"/>
    </source>
</evidence>
<accession>A0A0C9XKE1</accession>
<reference evidence="3" key="2">
    <citation type="submission" date="2015-01" db="EMBL/GenBank/DDBJ databases">
        <title>Evolutionary Origins and Diversification of the Mycorrhizal Mutualists.</title>
        <authorList>
            <consortium name="DOE Joint Genome Institute"/>
            <consortium name="Mycorrhizal Genomics Consortium"/>
            <person name="Kohler A."/>
            <person name="Kuo A."/>
            <person name="Nagy L.G."/>
            <person name="Floudas D."/>
            <person name="Copeland A."/>
            <person name="Barry K.W."/>
            <person name="Cichocki N."/>
            <person name="Veneault-Fourrey C."/>
            <person name="LaButti K."/>
            <person name="Lindquist E.A."/>
            <person name="Lipzen A."/>
            <person name="Lundell T."/>
            <person name="Morin E."/>
            <person name="Murat C."/>
            <person name="Riley R."/>
            <person name="Ohm R."/>
            <person name="Sun H."/>
            <person name="Tunlid A."/>
            <person name="Henrissat B."/>
            <person name="Grigoriev I.V."/>
            <person name="Hibbett D.S."/>
            <person name="Martin F."/>
        </authorList>
    </citation>
    <scope>NUCLEOTIDE SEQUENCE [LARGE SCALE GENOMIC DNA]</scope>
    <source>
        <strain evidence="3">LaAM-08-1</strain>
    </source>
</reference>
<feature type="compositionally biased region" description="Basic residues" evidence="1">
    <location>
        <begin position="80"/>
        <end position="97"/>
    </location>
</feature>
<dbReference type="EMBL" id="KN838714">
    <property type="protein sequence ID" value="KIJ96667.1"/>
    <property type="molecule type" value="Genomic_DNA"/>
</dbReference>
<feature type="region of interest" description="Disordered" evidence="1">
    <location>
        <begin position="1"/>
        <end position="32"/>
    </location>
</feature>
<evidence type="ECO:0000313" key="3">
    <source>
        <dbReference type="Proteomes" id="UP000054477"/>
    </source>
</evidence>
<dbReference type="HOGENOM" id="CLU_150808_0_0_1"/>
<feature type="compositionally biased region" description="Low complexity" evidence="1">
    <location>
        <begin position="1"/>
        <end position="12"/>
    </location>
</feature>
<dbReference type="Proteomes" id="UP000054477">
    <property type="component" value="Unassembled WGS sequence"/>
</dbReference>
<sequence length="110" mass="12722">MTGGRSRAASRMASRERVARREAAAIADDNNMTMQVQNGVENHPDPKRAMLSKPRFTYDTGFNDRRCLSVRVVHVQNIKHQGKRKSQRTSFKKRKCDNKHSPIRTYVDQH</sequence>
<keyword evidence="3" id="KW-1185">Reference proteome</keyword>
<protein>
    <submittedName>
        <fullName evidence="2">Uncharacterized protein</fullName>
    </submittedName>
</protein>
<gene>
    <name evidence="2" type="ORF">K443DRAFT_276204</name>
</gene>
<evidence type="ECO:0000313" key="2">
    <source>
        <dbReference type="EMBL" id="KIJ96667.1"/>
    </source>
</evidence>
<feature type="compositionally biased region" description="Basic and acidic residues" evidence="1">
    <location>
        <begin position="13"/>
        <end position="23"/>
    </location>
</feature>
<dbReference type="AlphaFoldDB" id="A0A0C9XKE1"/>
<feature type="region of interest" description="Disordered" evidence="1">
    <location>
        <begin position="78"/>
        <end position="110"/>
    </location>
</feature>